<dbReference type="Proteomes" id="UP000594979">
    <property type="component" value="Chromosome"/>
</dbReference>
<dbReference type="EMBL" id="NCWY01000009">
    <property type="protein sequence ID" value="PAK95070.1"/>
    <property type="molecule type" value="Genomic_DNA"/>
</dbReference>
<feature type="compositionally biased region" description="Polar residues" evidence="1">
    <location>
        <begin position="1"/>
        <end position="16"/>
    </location>
</feature>
<dbReference type="AlphaFoldDB" id="A0A269ZC24"/>
<accession>A0A269ZC24</accession>
<evidence type="ECO:0000313" key="2">
    <source>
        <dbReference type="EMBL" id="PAK95070.1"/>
    </source>
</evidence>
<evidence type="ECO:0000256" key="1">
    <source>
        <dbReference type="SAM" id="MobiDB-lite"/>
    </source>
</evidence>
<dbReference type="EMBL" id="CP065682">
    <property type="protein sequence ID" value="QPS34030.1"/>
    <property type="molecule type" value="Genomic_DNA"/>
</dbReference>
<reference evidence="3 7" key="3">
    <citation type="submission" date="2020-12" db="EMBL/GenBank/DDBJ databases">
        <title>FDA dAtabase for Regulatory Grade micrObial Sequences (FDA-ARGOS): Supporting development and validation of Infectious Disease Dx tests.</title>
        <authorList>
            <person name="Sproer C."/>
            <person name="Gronow S."/>
            <person name="Severitt S."/>
            <person name="Schroder I."/>
            <person name="Tallon L."/>
            <person name="Sadzewicz L."/>
            <person name="Zhao X."/>
            <person name="Boylan J."/>
            <person name="Ott S."/>
            <person name="Bowen H."/>
            <person name="Vavikolanu K."/>
            <person name="Mehta A."/>
            <person name="Aluvathingal J."/>
            <person name="Nadendla S."/>
            <person name="Lowell S."/>
            <person name="Myers T."/>
            <person name="Yan Y."/>
            <person name="Sichtig H."/>
        </authorList>
    </citation>
    <scope>NUCLEOTIDE SEQUENCE [LARGE SCALE GENOMIC DNA]</scope>
    <source>
        <strain evidence="3 7">FDAARGOS_902</strain>
    </source>
</reference>
<proteinExistence type="predicted"/>
<name>A0A269ZC24_9MICO</name>
<dbReference type="KEGG" id="bcau:I6G59_01410"/>
<reference evidence="2 5" key="1">
    <citation type="submission" date="2017-04" db="EMBL/GenBank/DDBJ databases">
        <title>Kefir bacterial isolates.</title>
        <authorList>
            <person name="Kim Y."/>
            <person name="Blasche S."/>
            <person name="Patil K.R."/>
        </authorList>
    </citation>
    <scope>NUCLEOTIDE SEQUENCE [LARGE SCALE GENOMIC DNA]</scope>
    <source>
        <strain evidence="2 5">OG2</strain>
    </source>
</reference>
<evidence type="ECO:0000313" key="4">
    <source>
        <dbReference type="EMBL" id="VEW13643.1"/>
    </source>
</evidence>
<dbReference type="EMBL" id="CAACXN010000015">
    <property type="protein sequence ID" value="VEW13643.1"/>
    <property type="molecule type" value="Genomic_DNA"/>
</dbReference>
<organism evidence="2 5">
    <name type="scientific">Brevibacterium casei</name>
    <dbReference type="NCBI Taxonomy" id="33889"/>
    <lineage>
        <taxon>Bacteria</taxon>
        <taxon>Bacillati</taxon>
        <taxon>Actinomycetota</taxon>
        <taxon>Actinomycetes</taxon>
        <taxon>Micrococcales</taxon>
        <taxon>Brevibacteriaceae</taxon>
        <taxon>Brevibacterium</taxon>
    </lineage>
</organism>
<evidence type="ECO:0000313" key="3">
    <source>
        <dbReference type="EMBL" id="QPS34030.1"/>
    </source>
</evidence>
<evidence type="ECO:0000313" key="5">
    <source>
        <dbReference type="Proteomes" id="UP000216867"/>
    </source>
</evidence>
<gene>
    <name evidence="2" type="ORF">B8X04_11295</name>
    <name evidence="3" type="ORF">I6G59_01410</name>
    <name evidence="4" type="ORF">NCTC12391_01882</name>
</gene>
<sequence length="70" mass="7713">MDARTEQTTTRNSSPNGDADACEHGWMTESRHRVSTGTVAYVRCARCGRRRVDHLGEDARVPTALSRPVG</sequence>
<dbReference type="Proteomes" id="UP000386281">
    <property type="component" value="Unassembled WGS sequence"/>
</dbReference>
<protein>
    <submittedName>
        <fullName evidence="2">Uncharacterized protein</fullName>
    </submittedName>
</protein>
<evidence type="ECO:0000313" key="7">
    <source>
        <dbReference type="Proteomes" id="UP000594979"/>
    </source>
</evidence>
<dbReference type="RefSeq" id="WP_095376337.1">
    <property type="nucleotide sequence ID" value="NZ_CAACXN010000015.1"/>
</dbReference>
<evidence type="ECO:0000313" key="6">
    <source>
        <dbReference type="Proteomes" id="UP000386281"/>
    </source>
</evidence>
<feature type="region of interest" description="Disordered" evidence="1">
    <location>
        <begin position="1"/>
        <end position="22"/>
    </location>
</feature>
<reference evidence="4 6" key="2">
    <citation type="submission" date="2019-02" db="EMBL/GenBank/DDBJ databases">
        <authorList>
            <consortium name="Pathogen Informatics"/>
        </authorList>
    </citation>
    <scope>NUCLEOTIDE SEQUENCE [LARGE SCALE GENOMIC DNA]</scope>
    <source>
        <strain evidence="4 6">3012STDY7078520</strain>
    </source>
</reference>
<dbReference type="Proteomes" id="UP000216867">
    <property type="component" value="Unassembled WGS sequence"/>
</dbReference>